<dbReference type="Proteomes" id="UP001597368">
    <property type="component" value="Unassembled WGS sequence"/>
</dbReference>
<evidence type="ECO:0000259" key="1">
    <source>
        <dbReference type="Pfam" id="PF08241"/>
    </source>
</evidence>
<dbReference type="SUPFAM" id="SSF53335">
    <property type="entry name" value="S-adenosyl-L-methionine-dependent methyltransferases"/>
    <property type="match status" value="1"/>
</dbReference>
<dbReference type="PANTHER" id="PTHR43861:SF1">
    <property type="entry name" value="TRANS-ACONITATE 2-METHYLTRANSFERASE"/>
    <property type="match status" value="1"/>
</dbReference>
<protein>
    <submittedName>
        <fullName evidence="2">Class I SAM-dependent methyltransferase</fullName>
        <ecNumber evidence="2">2.1.1.-</ecNumber>
    </submittedName>
</protein>
<name>A0ABW4TG94_9ACTN</name>
<dbReference type="InterPro" id="IPR013216">
    <property type="entry name" value="Methyltransf_11"/>
</dbReference>
<dbReference type="GO" id="GO:0008168">
    <property type="term" value="F:methyltransferase activity"/>
    <property type="evidence" value="ECO:0007669"/>
    <property type="project" value="UniProtKB-KW"/>
</dbReference>
<dbReference type="GO" id="GO:0032259">
    <property type="term" value="P:methylation"/>
    <property type="evidence" value="ECO:0007669"/>
    <property type="project" value="UniProtKB-KW"/>
</dbReference>
<feature type="domain" description="Methyltransferase type 11" evidence="1">
    <location>
        <begin position="61"/>
        <end position="154"/>
    </location>
</feature>
<dbReference type="RefSeq" id="WP_379583473.1">
    <property type="nucleotide sequence ID" value="NZ_JBHUFV010000106.1"/>
</dbReference>
<keyword evidence="2" id="KW-0808">Transferase</keyword>
<reference evidence="3" key="1">
    <citation type="journal article" date="2019" name="Int. J. Syst. Evol. Microbiol.">
        <title>The Global Catalogue of Microorganisms (GCM) 10K type strain sequencing project: providing services to taxonomists for standard genome sequencing and annotation.</title>
        <authorList>
            <consortium name="The Broad Institute Genomics Platform"/>
            <consortium name="The Broad Institute Genome Sequencing Center for Infectious Disease"/>
            <person name="Wu L."/>
            <person name="Ma J."/>
        </authorList>
    </citation>
    <scope>NUCLEOTIDE SEQUENCE [LARGE SCALE GENOMIC DNA]</scope>
    <source>
        <strain evidence="3">ICMP 6774ER</strain>
    </source>
</reference>
<dbReference type="InterPro" id="IPR029063">
    <property type="entry name" value="SAM-dependent_MTases_sf"/>
</dbReference>
<dbReference type="Gene3D" id="3.40.50.150">
    <property type="entry name" value="Vaccinia Virus protein VP39"/>
    <property type="match status" value="1"/>
</dbReference>
<proteinExistence type="predicted"/>
<organism evidence="2 3">
    <name type="scientific">Nonomuraea mangrovi</name>
    <dbReference type="NCBI Taxonomy" id="2316207"/>
    <lineage>
        <taxon>Bacteria</taxon>
        <taxon>Bacillati</taxon>
        <taxon>Actinomycetota</taxon>
        <taxon>Actinomycetes</taxon>
        <taxon>Streptosporangiales</taxon>
        <taxon>Streptosporangiaceae</taxon>
        <taxon>Nonomuraea</taxon>
    </lineage>
</organism>
<dbReference type="EC" id="2.1.1.-" evidence="2"/>
<evidence type="ECO:0000313" key="3">
    <source>
        <dbReference type="Proteomes" id="UP001597368"/>
    </source>
</evidence>
<accession>A0ABW4TG94</accession>
<dbReference type="EMBL" id="JBHUFV010000106">
    <property type="protein sequence ID" value="MFD1940348.1"/>
    <property type="molecule type" value="Genomic_DNA"/>
</dbReference>
<dbReference type="PANTHER" id="PTHR43861">
    <property type="entry name" value="TRANS-ACONITATE 2-METHYLTRANSFERASE-RELATED"/>
    <property type="match status" value="1"/>
</dbReference>
<gene>
    <name evidence="2" type="ORF">ACFSKW_53705</name>
</gene>
<comment type="caution">
    <text evidence="2">The sequence shown here is derived from an EMBL/GenBank/DDBJ whole genome shotgun (WGS) entry which is preliminary data.</text>
</comment>
<sequence length="254" mass="28205">MARMPTIPEDHVEAAGPPAFNDYDRLAEGYAAENETSLLNAYYERPAMLELAGDVTGRRILDAGCGSGPLFSALRDRGAIVTGVDASAGMLEMARRRLGADADLRVVDLASPLPFPDGAFDDVIASLVLHYLEDWGPTLAELRRVLKPGGRLLISVHHPFGITLFQHMAGEKFKYFETCSRTDEWTRGGQTVQMRFWDRPLHAMTEAFTAAGFRISVISEPPFVPEARELFPEELREITGPRFLSFLFFVLEAN</sequence>
<dbReference type="Pfam" id="PF08241">
    <property type="entry name" value="Methyltransf_11"/>
    <property type="match status" value="1"/>
</dbReference>
<keyword evidence="2" id="KW-0489">Methyltransferase</keyword>
<keyword evidence="3" id="KW-1185">Reference proteome</keyword>
<dbReference type="CDD" id="cd02440">
    <property type="entry name" value="AdoMet_MTases"/>
    <property type="match status" value="1"/>
</dbReference>
<evidence type="ECO:0000313" key="2">
    <source>
        <dbReference type="EMBL" id="MFD1940348.1"/>
    </source>
</evidence>